<gene>
    <name evidence="3" type="ORF">AWY79_15435</name>
    <name evidence="4" type="ORF">EDC59_102119</name>
</gene>
<dbReference type="PANTHER" id="PTHR35535:SF1">
    <property type="entry name" value="HEAT SHOCK PROTEIN HSLJ"/>
    <property type="match status" value="1"/>
</dbReference>
<dbReference type="Gene3D" id="2.40.128.270">
    <property type="match status" value="1"/>
</dbReference>
<dbReference type="AlphaFoldDB" id="A0A126QR59"/>
<proteinExistence type="predicted"/>
<evidence type="ECO:0000313" key="3">
    <source>
        <dbReference type="EMBL" id="AMK12392.1"/>
    </source>
</evidence>
<evidence type="ECO:0000313" key="5">
    <source>
        <dbReference type="Proteomes" id="UP000055611"/>
    </source>
</evidence>
<dbReference type="InterPro" id="IPR053147">
    <property type="entry name" value="Hsp_HslJ-like"/>
</dbReference>
<dbReference type="PROSITE" id="PS51257">
    <property type="entry name" value="PROKAR_LIPOPROTEIN"/>
    <property type="match status" value="1"/>
</dbReference>
<dbReference type="PANTHER" id="PTHR35535">
    <property type="entry name" value="HEAT SHOCK PROTEIN HSLJ"/>
    <property type="match status" value="1"/>
</dbReference>
<evidence type="ECO:0000313" key="6">
    <source>
        <dbReference type="Proteomes" id="UP000295506"/>
    </source>
</evidence>
<reference evidence="3 5" key="1">
    <citation type="journal article" date="2016" name="Front. Microbiol.">
        <title>Genome Sequence of the Piezophilic, Mesophilic Sulfate-Reducing Bacterium Desulfovibrio indicus J2T.</title>
        <authorList>
            <person name="Cao J."/>
            <person name="Maignien L."/>
            <person name="Shao Z."/>
            <person name="Alain K."/>
            <person name="Jebbar M."/>
        </authorList>
    </citation>
    <scope>NUCLEOTIDE SEQUENCE [LARGE SCALE GENOMIC DNA]</scope>
    <source>
        <strain evidence="3 5">J2</strain>
    </source>
</reference>
<evidence type="ECO:0000313" key="4">
    <source>
        <dbReference type="EMBL" id="TDT90689.1"/>
    </source>
</evidence>
<dbReference type="Pfam" id="PF03724">
    <property type="entry name" value="META"/>
    <property type="match status" value="1"/>
</dbReference>
<sequence>MIHWKKIWCAVLLLAALTGLAACGSHEPAPAMSADAFRQALVGKTWTLERIVNREFDVDPPMTLQFTADDKVAGFGGCNNFTGTYTLDGREIAFGPMASTRKSCGPAQDEREYTFLTFLAKVRSAEIEEDELKLSTEGMNSMTLTSGSSGLLW</sequence>
<dbReference type="Proteomes" id="UP000055611">
    <property type="component" value="Chromosome"/>
</dbReference>
<keyword evidence="4" id="KW-0346">Stress response</keyword>
<reference evidence="4 6" key="2">
    <citation type="submission" date="2019-03" db="EMBL/GenBank/DDBJ databases">
        <title>Genomic Encyclopedia of Type Strains, Phase IV (KMG-IV): sequencing the most valuable type-strain genomes for metagenomic binning, comparative biology and taxonomic classification.</title>
        <authorList>
            <person name="Goeker M."/>
        </authorList>
    </citation>
    <scope>NUCLEOTIDE SEQUENCE [LARGE SCALE GENOMIC DNA]</scope>
    <source>
        <strain evidence="4 6">DSM 101483</strain>
    </source>
</reference>
<name>A0A126QR59_9BACT</name>
<feature type="signal peptide" evidence="1">
    <location>
        <begin position="1"/>
        <end position="21"/>
    </location>
</feature>
<feature type="chain" id="PRO_5044548234" evidence="1">
    <location>
        <begin position="22"/>
        <end position="153"/>
    </location>
</feature>
<keyword evidence="1" id="KW-0732">Signal</keyword>
<evidence type="ECO:0000256" key="1">
    <source>
        <dbReference type="SAM" id="SignalP"/>
    </source>
</evidence>
<feature type="domain" description="DUF306" evidence="2">
    <location>
        <begin position="39"/>
        <end position="139"/>
    </location>
</feature>
<dbReference type="KEGG" id="dej:AWY79_15435"/>
<dbReference type="EMBL" id="CP014206">
    <property type="protein sequence ID" value="AMK12392.1"/>
    <property type="molecule type" value="Genomic_DNA"/>
</dbReference>
<dbReference type="RefSeq" id="WP_066805910.1">
    <property type="nucleotide sequence ID" value="NZ_CP014206.1"/>
</dbReference>
<dbReference type="Proteomes" id="UP000295506">
    <property type="component" value="Unassembled WGS sequence"/>
</dbReference>
<dbReference type="InterPro" id="IPR005184">
    <property type="entry name" value="DUF306_Meta_HslJ"/>
</dbReference>
<keyword evidence="5" id="KW-1185">Reference proteome</keyword>
<dbReference type="EMBL" id="SOBK01000002">
    <property type="protein sequence ID" value="TDT90689.1"/>
    <property type="molecule type" value="Genomic_DNA"/>
</dbReference>
<organism evidence="4 6">
    <name type="scientific">Pseudodesulfovibrio indicus</name>
    <dbReference type="NCBI Taxonomy" id="1716143"/>
    <lineage>
        <taxon>Bacteria</taxon>
        <taxon>Pseudomonadati</taxon>
        <taxon>Thermodesulfobacteriota</taxon>
        <taxon>Desulfovibrionia</taxon>
        <taxon>Desulfovibrionales</taxon>
        <taxon>Desulfovibrionaceae</taxon>
    </lineage>
</organism>
<evidence type="ECO:0000259" key="2">
    <source>
        <dbReference type="Pfam" id="PF03724"/>
    </source>
</evidence>
<protein>
    <submittedName>
        <fullName evidence="4">Heat shock protein HslJ</fullName>
    </submittedName>
</protein>
<accession>A0A126QR59</accession>
<dbReference type="InterPro" id="IPR038670">
    <property type="entry name" value="HslJ-like_sf"/>
</dbReference>
<dbReference type="OrthoDB" id="423130at2"/>